<sequence>MAATALRGYDPATLAWKDVTAPMPEDSVPRTDIVDEGLFTVVTLRKRREQRKAAKASAADKPTSAKTPIKTSRVSWRPAAMPRISAEDFTIVLKPRVTVDLKATFQPGELGAKLASYVNSTNNDCISVWPIWAQNIIVVSTQDVNTANLLSREFSLKTSQGDLPMIGHAKISGEVCRGVITVHEQETSASLKTKIHWRGGNIAFMRKLGKTSVALLTFEGHKVPRFVHYNSVITPVREYKRTIPACYRCGTVGHRVELCPHPNDQRCGHCGQVVGATEEGMTPHDCKPSCLVCGEGHLTGSQACKARFRRLQQPSGHRGGRGSPQQRPTPKTQGRQPGATNQAPKNTVAGRSSLADKQKPPPPTTSPTPQKTSTRTPDQGAPKLQAGEFPPLSAASGIRPPAKKTFSQVGNGARAASTSHCPSPTSSPEFLELKQELAALRAQNAQLLAKIASLEAGCTPVTSSPPPPSTEITADAQEPERMCTAPSVAEPCNIEERFQAIESAMSTLVAQLATMSKSIENISQTVTHQVTSNIKTWLHGTNPRSRRTSPLKDVNRPSKFSQVKELAELSEDPEPLLPQGIDRQGRDSVFQEPCTCDAAAMVRDAADRIGSLGEERRDGEIEGITARRLRLAAPPVTAASAALRLGTRRKPEHPIAIYDGDEARLV</sequence>
<evidence type="ECO:0000313" key="2">
    <source>
        <dbReference type="Proteomes" id="UP000821845"/>
    </source>
</evidence>
<organism evidence="1 2">
    <name type="scientific">Hyalomma asiaticum</name>
    <name type="common">Tick</name>
    <dbReference type="NCBI Taxonomy" id="266040"/>
    <lineage>
        <taxon>Eukaryota</taxon>
        <taxon>Metazoa</taxon>
        <taxon>Ecdysozoa</taxon>
        <taxon>Arthropoda</taxon>
        <taxon>Chelicerata</taxon>
        <taxon>Arachnida</taxon>
        <taxon>Acari</taxon>
        <taxon>Parasitiformes</taxon>
        <taxon>Ixodida</taxon>
        <taxon>Ixodoidea</taxon>
        <taxon>Ixodidae</taxon>
        <taxon>Hyalomminae</taxon>
        <taxon>Hyalomma</taxon>
    </lineage>
</organism>
<proteinExistence type="predicted"/>
<dbReference type="EMBL" id="CM023489">
    <property type="protein sequence ID" value="KAH6922448.1"/>
    <property type="molecule type" value="Genomic_DNA"/>
</dbReference>
<keyword evidence="2" id="KW-1185">Reference proteome</keyword>
<protein>
    <submittedName>
        <fullName evidence="1">Uncharacterized protein</fullName>
    </submittedName>
</protein>
<accession>A0ACB7RJ81</accession>
<dbReference type="Proteomes" id="UP000821845">
    <property type="component" value="Chromosome 9"/>
</dbReference>
<gene>
    <name evidence="1" type="ORF">HPB50_013686</name>
</gene>
<comment type="caution">
    <text evidence="1">The sequence shown here is derived from an EMBL/GenBank/DDBJ whole genome shotgun (WGS) entry which is preliminary data.</text>
</comment>
<name>A0ACB7RJ81_HYAAI</name>
<reference evidence="1" key="1">
    <citation type="submission" date="2020-05" db="EMBL/GenBank/DDBJ databases">
        <title>Large-scale comparative analyses of tick genomes elucidate their genetic diversity and vector capacities.</title>
        <authorList>
            <person name="Jia N."/>
            <person name="Wang J."/>
            <person name="Shi W."/>
            <person name="Du L."/>
            <person name="Sun Y."/>
            <person name="Zhan W."/>
            <person name="Jiang J."/>
            <person name="Wang Q."/>
            <person name="Zhang B."/>
            <person name="Ji P."/>
            <person name="Sakyi L.B."/>
            <person name="Cui X."/>
            <person name="Yuan T."/>
            <person name="Jiang B."/>
            <person name="Yang W."/>
            <person name="Lam T.T.-Y."/>
            <person name="Chang Q."/>
            <person name="Ding S."/>
            <person name="Wang X."/>
            <person name="Zhu J."/>
            <person name="Ruan X."/>
            <person name="Zhao L."/>
            <person name="Wei J."/>
            <person name="Que T."/>
            <person name="Du C."/>
            <person name="Cheng J."/>
            <person name="Dai P."/>
            <person name="Han X."/>
            <person name="Huang E."/>
            <person name="Gao Y."/>
            <person name="Liu J."/>
            <person name="Shao H."/>
            <person name="Ye R."/>
            <person name="Li L."/>
            <person name="Wei W."/>
            <person name="Wang X."/>
            <person name="Wang C."/>
            <person name="Yang T."/>
            <person name="Huo Q."/>
            <person name="Li W."/>
            <person name="Guo W."/>
            <person name="Chen H."/>
            <person name="Zhou L."/>
            <person name="Ni X."/>
            <person name="Tian J."/>
            <person name="Zhou Y."/>
            <person name="Sheng Y."/>
            <person name="Liu T."/>
            <person name="Pan Y."/>
            <person name="Xia L."/>
            <person name="Li J."/>
            <person name="Zhao F."/>
            <person name="Cao W."/>
        </authorList>
    </citation>
    <scope>NUCLEOTIDE SEQUENCE</scope>
    <source>
        <strain evidence="1">Hyas-2018</strain>
    </source>
</reference>
<evidence type="ECO:0000313" key="1">
    <source>
        <dbReference type="EMBL" id="KAH6922448.1"/>
    </source>
</evidence>